<reference evidence="2 3" key="1">
    <citation type="submission" date="2016-10" db="EMBL/GenBank/DDBJ databases">
        <authorList>
            <person name="de Groot N.N."/>
        </authorList>
    </citation>
    <scope>NUCLEOTIDE SEQUENCE [LARGE SCALE GENOMIC DNA]</scope>
    <source>
        <strain evidence="2 3">DSM 14045</strain>
    </source>
</reference>
<dbReference type="OrthoDB" id="9814553at2"/>
<dbReference type="SUPFAM" id="SSF47413">
    <property type="entry name" value="lambda repressor-like DNA-binding domains"/>
    <property type="match status" value="1"/>
</dbReference>
<evidence type="ECO:0000313" key="2">
    <source>
        <dbReference type="EMBL" id="SDY79003.1"/>
    </source>
</evidence>
<dbReference type="InterPro" id="IPR001387">
    <property type="entry name" value="Cro/C1-type_HTH"/>
</dbReference>
<name>A0A1H3MR73_9FIRM</name>
<dbReference type="Pfam" id="PF01381">
    <property type="entry name" value="HTH_3"/>
    <property type="match status" value="1"/>
</dbReference>
<dbReference type="RefSeq" id="WP_074719178.1">
    <property type="nucleotide sequence ID" value="NZ_FNPG01000038.1"/>
</dbReference>
<protein>
    <submittedName>
        <fullName evidence="2">Helix-turn-helix domain-containing protein</fullName>
    </submittedName>
</protein>
<organism evidence="2 3">
    <name type="scientific">Lachnobacterium bovis DSM 14045</name>
    <dbReference type="NCBI Taxonomy" id="1122142"/>
    <lineage>
        <taxon>Bacteria</taxon>
        <taxon>Bacillati</taxon>
        <taxon>Bacillota</taxon>
        <taxon>Clostridia</taxon>
        <taxon>Lachnospirales</taxon>
        <taxon>Lachnospiraceae</taxon>
        <taxon>Lachnobacterium</taxon>
    </lineage>
</organism>
<evidence type="ECO:0000313" key="3">
    <source>
        <dbReference type="Proteomes" id="UP000183918"/>
    </source>
</evidence>
<dbReference type="Proteomes" id="UP000183918">
    <property type="component" value="Unassembled WGS sequence"/>
</dbReference>
<accession>A0A1H3MR73</accession>
<dbReference type="Gene3D" id="1.10.260.40">
    <property type="entry name" value="lambda repressor-like DNA-binding domains"/>
    <property type="match status" value="1"/>
</dbReference>
<dbReference type="GO" id="GO:0003677">
    <property type="term" value="F:DNA binding"/>
    <property type="evidence" value="ECO:0007669"/>
    <property type="project" value="InterPro"/>
</dbReference>
<dbReference type="SMART" id="SM00530">
    <property type="entry name" value="HTH_XRE"/>
    <property type="match status" value="1"/>
</dbReference>
<proteinExistence type="predicted"/>
<dbReference type="CDD" id="cd00093">
    <property type="entry name" value="HTH_XRE"/>
    <property type="match status" value="1"/>
</dbReference>
<dbReference type="AlphaFoldDB" id="A0A1H3MR73"/>
<sequence>MTDRVFETFGQRLRKCRNNKNMTKEQVAEALGVTQDYYGKIENDKLMLSYDILEQLYRMEWDIGYIITGCELGQEESLWLMKDIMDVEFDKNQQSLRFWLYVMESQINKGVLQTIIFL</sequence>
<dbReference type="STRING" id="1122142.SAMN02910414_02381"/>
<dbReference type="EMBL" id="FNPG01000038">
    <property type="protein sequence ID" value="SDY79003.1"/>
    <property type="molecule type" value="Genomic_DNA"/>
</dbReference>
<dbReference type="InterPro" id="IPR010982">
    <property type="entry name" value="Lambda_DNA-bd_dom_sf"/>
</dbReference>
<dbReference type="PROSITE" id="PS50943">
    <property type="entry name" value="HTH_CROC1"/>
    <property type="match status" value="1"/>
</dbReference>
<gene>
    <name evidence="2" type="ORF">SAMN02910414_02381</name>
</gene>
<evidence type="ECO:0000259" key="1">
    <source>
        <dbReference type="PROSITE" id="PS50943"/>
    </source>
</evidence>
<keyword evidence="3" id="KW-1185">Reference proteome</keyword>
<feature type="domain" description="HTH cro/C1-type" evidence="1">
    <location>
        <begin position="13"/>
        <end position="56"/>
    </location>
</feature>